<dbReference type="EMBL" id="JAJKBJ010000001">
    <property type="protein sequence ID" value="MCL9682566.1"/>
    <property type="molecule type" value="Genomic_DNA"/>
</dbReference>
<dbReference type="RefSeq" id="WP_250419912.1">
    <property type="nucleotide sequence ID" value="NZ_JAJKBJ010000001.1"/>
</dbReference>
<evidence type="ECO:0000313" key="2">
    <source>
        <dbReference type="Proteomes" id="UP001139721"/>
    </source>
</evidence>
<dbReference type="Gene3D" id="1.20.1440.330">
    <property type="match status" value="1"/>
</dbReference>
<keyword evidence="2" id="KW-1185">Reference proteome</keyword>
<dbReference type="AlphaFoldDB" id="A0A9X2I961"/>
<dbReference type="Gene3D" id="6.10.280.170">
    <property type="entry name" value="Substrate of the Dot/Icm secretion system"/>
    <property type="match status" value="1"/>
</dbReference>
<dbReference type="InterPro" id="IPR044887">
    <property type="entry name" value="SoDot-IcmSS_sf"/>
</dbReference>
<dbReference type="Proteomes" id="UP001139721">
    <property type="component" value="Unassembled WGS sequence"/>
</dbReference>
<dbReference type="InterPro" id="IPR031758">
    <property type="entry name" value="SoDot-IcmSS"/>
</dbReference>
<evidence type="ECO:0000313" key="1">
    <source>
        <dbReference type="EMBL" id="MCL9682566.1"/>
    </source>
</evidence>
<dbReference type="Pfam" id="PF16848">
    <property type="entry name" value="SoDot-IcmSS"/>
    <property type="match status" value="1"/>
</dbReference>
<proteinExistence type="predicted"/>
<comment type="caution">
    <text evidence="1">The sequence shown here is derived from an EMBL/GenBank/DDBJ whole genome shotgun (WGS) entry which is preliminary data.</text>
</comment>
<organism evidence="1 2">
    <name type="scientific">Legionella maioricensis</name>
    <dbReference type="NCBI Taxonomy" id="2896528"/>
    <lineage>
        <taxon>Bacteria</taxon>
        <taxon>Pseudomonadati</taxon>
        <taxon>Pseudomonadota</taxon>
        <taxon>Gammaproteobacteria</taxon>
        <taxon>Legionellales</taxon>
        <taxon>Legionellaceae</taxon>
        <taxon>Legionella</taxon>
    </lineage>
</organism>
<accession>A0A9X2I961</accession>
<reference evidence="1" key="1">
    <citation type="submission" date="2021-11" db="EMBL/GenBank/DDBJ databases">
        <title>Legionella maioricencis sp. nov., a new species isolated from hot water samples in Mallorca.</title>
        <authorList>
            <person name="Crespi S."/>
            <person name="Drasar V."/>
            <person name="Salva-Serra F."/>
            <person name="Jaen-Luchoro D."/>
            <person name="Pineiro-Iglesias B."/>
            <person name="Aliaga F."/>
            <person name="Fernandez-Juarez V."/>
            <person name="Coll G."/>
            <person name="Moore E.R.B."/>
            <person name="Bennasar-Figueras A."/>
        </authorList>
    </citation>
    <scope>NUCLEOTIDE SEQUENCE</scope>
    <source>
        <strain evidence="1">HCPI-6</strain>
    </source>
</reference>
<sequence>MSFTLVAYQVLKLSIKESVNTLLRDHKLDPNKLEESLEKLDDERRIQARFLLKTIEILDSLDNTLEKARILNAAAYFIHQKIAKSYNWVSPERSSLYRSLNSSLDLKPGNQPERDDLIDMYGPLEKFLRSNVYVSADPKKGYLKKQPFDIAGYEVEADIITLSTQVQGWRVELIQAARELHLKEQGVKKPVPEAKKPASKGYFGGFFGGGTPAEEGKVQQTTSPSYV</sequence>
<gene>
    <name evidence="1" type="ORF">LOX96_00470</name>
</gene>
<evidence type="ECO:0008006" key="3">
    <source>
        <dbReference type="Google" id="ProtNLM"/>
    </source>
</evidence>
<name>A0A9X2I961_9GAMM</name>
<protein>
    <recommendedName>
        <fullName evidence="3">Dot/Icm secretion system substrate</fullName>
    </recommendedName>
</protein>